<feature type="region of interest" description="Disordered" evidence="1">
    <location>
        <begin position="1"/>
        <end position="29"/>
    </location>
</feature>
<keyword evidence="3" id="KW-1185">Reference proteome</keyword>
<gene>
    <name evidence="2" type="ORF">C8P66_14127</name>
</gene>
<dbReference type="EMBL" id="QKYU01000041">
    <property type="protein sequence ID" value="PZW37750.1"/>
    <property type="molecule type" value="Genomic_DNA"/>
</dbReference>
<sequence>MTELGNTSVRPRHEKGVPVPARPSIPFPETQERRAALSRDITAATGLDEAVLERLVRAFYAAAREDPLLARIIHHALGVYISPLSGSPAGCGGAGGQAGAS</sequence>
<evidence type="ECO:0000313" key="3">
    <source>
        <dbReference type="Proteomes" id="UP000249688"/>
    </source>
</evidence>
<dbReference type="Proteomes" id="UP000249688">
    <property type="component" value="Unassembled WGS sequence"/>
</dbReference>
<evidence type="ECO:0000313" key="2">
    <source>
        <dbReference type="EMBL" id="PZW37750.1"/>
    </source>
</evidence>
<dbReference type="AlphaFoldDB" id="A0A2W7HUR6"/>
<feature type="non-terminal residue" evidence="2">
    <location>
        <position position="101"/>
    </location>
</feature>
<organism evidence="2 3">
    <name type="scientific">Humitalea rosea</name>
    <dbReference type="NCBI Taxonomy" id="990373"/>
    <lineage>
        <taxon>Bacteria</taxon>
        <taxon>Pseudomonadati</taxon>
        <taxon>Pseudomonadota</taxon>
        <taxon>Alphaproteobacteria</taxon>
        <taxon>Acetobacterales</taxon>
        <taxon>Roseomonadaceae</taxon>
        <taxon>Humitalea</taxon>
    </lineage>
</organism>
<accession>A0A2W7HUR6</accession>
<protein>
    <submittedName>
        <fullName evidence="2">Uncharacterized protein</fullName>
    </submittedName>
</protein>
<name>A0A2W7HUR6_9PROT</name>
<proteinExistence type="predicted"/>
<comment type="caution">
    <text evidence="2">The sequence shown here is derived from an EMBL/GenBank/DDBJ whole genome shotgun (WGS) entry which is preliminary data.</text>
</comment>
<evidence type="ECO:0000256" key="1">
    <source>
        <dbReference type="SAM" id="MobiDB-lite"/>
    </source>
</evidence>
<reference evidence="2 3" key="1">
    <citation type="submission" date="2018-06" db="EMBL/GenBank/DDBJ databases">
        <title>Genomic Encyclopedia of Archaeal and Bacterial Type Strains, Phase II (KMG-II): from individual species to whole genera.</title>
        <authorList>
            <person name="Goeker M."/>
        </authorList>
    </citation>
    <scope>NUCLEOTIDE SEQUENCE [LARGE SCALE GENOMIC DNA]</scope>
    <source>
        <strain evidence="2 3">DSM 24525</strain>
    </source>
</reference>